<dbReference type="Proteomes" id="UP001199355">
    <property type="component" value="Unassembled WGS sequence"/>
</dbReference>
<dbReference type="InterPro" id="IPR048447">
    <property type="entry name" value="DUF1980_C"/>
</dbReference>
<dbReference type="Pfam" id="PF21537">
    <property type="entry name" value="DUF1980_C"/>
    <property type="match status" value="1"/>
</dbReference>
<feature type="domain" description="CobW/HypB/UreG nucleotide-binding" evidence="1">
    <location>
        <begin position="3"/>
        <end position="166"/>
    </location>
</feature>
<dbReference type="PANTHER" id="PTHR40047">
    <property type="entry name" value="UPF0703 PROTEIN YCGQ"/>
    <property type="match status" value="1"/>
</dbReference>
<dbReference type="EMBL" id="JAJEQF010000022">
    <property type="protein sequence ID" value="MCC2167908.1"/>
    <property type="molecule type" value="Genomic_DNA"/>
</dbReference>
<gene>
    <name evidence="3" type="ORF">LKD45_09420</name>
</gene>
<sequence length="309" mass="36216">MKPVYIINGFLGSGKTEFINFTLDQPYFQSSGKTLLLLCEEGEEEYDPYVLKRSKTIVETIEEEADFTPEKMVELEKKYHPERIIIEYNGMWKFRDLRLPWHWKVEQQITTIDASTFPMYFTNMKSMVSDMIRKSEMIIFNRCDGIEDLNTYKRNVKALNQTAEIIFEDQDGEIDEIMEEDLPYDLKADKIVLDDNTYGIWYLDSLDHVDRYVGKTIEFIGMVMKPEEFPKGYFVPGRMAMTCCAEDMTFLGFACVYDKIDLYQERDWVKVTAVVKKEYFADYEGEGPVLYAESVTKAKQPKEPVISFT</sequence>
<accession>A0AAE3AU65</accession>
<evidence type="ECO:0000259" key="1">
    <source>
        <dbReference type="Pfam" id="PF02492"/>
    </source>
</evidence>
<comment type="caution">
    <text evidence="3">The sequence shown here is derived from an EMBL/GenBank/DDBJ whole genome shotgun (WGS) entry which is preliminary data.</text>
</comment>
<dbReference type="InterPro" id="IPR003495">
    <property type="entry name" value="CobW/HypB/UreG_nucleotide-bd"/>
</dbReference>
<dbReference type="InterPro" id="IPR027417">
    <property type="entry name" value="P-loop_NTPase"/>
</dbReference>
<dbReference type="PANTHER" id="PTHR40047:SF1">
    <property type="entry name" value="UPF0703 PROTEIN YCGQ"/>
    <property type="match status" value="1"/>
</dbReference>
<dbReference type="InterPro" id="IPR052955">
    <property type="entry name" value="UPF0703_membrane_permease"/>
</dbReference>
<reference evidence="3 4" key="1">
    <citation type="submission" date="2021-10" db="EMBL/GenBank/DDBJ databases">
        <title>Anaerobic single-cell dispensing facilitates the cultivation of human gut bacteria.</title>
        <authorList>
            <person name="Afrizal A."/>
        </authorList>
    </citation>
    <scope>NUCLEOTIDE SEQUENCE [LARGE SCALE GENOMIC DNA]</scope>
    <source>
        <strain evidence="3 4">CLA-AA-H244</strain>
    </source>
</reference>
<keyword evidence="4" id="KW-1185">Reference proteome</keyword>
<proteinExistence type="predicted"/>
<organism evidence="3 4">
    <name type="scientific">Gallintestinimicrobium propionicum</name>
    <dbReference type="NCBI Taxonomy" id="2981770"/>
    <lineage>
        <taxon>Bacteria</taxon>
        <taxon>Bacillati</taxon>
        <taxon>Bacillota</taxon>
        <taxon>Clostridia</taxon>
        <taxon>Lachnospirales</taxon>
        <taxon>Lachnospiraceae</taxon>
        <taxon>Gallintestinimicrobium</taxon>
    </lineage>
</organism>
<evidence type="ECO:0000313" key="4">
    <source>
        <dbReference type="Proteomes" id="UP001199355"/>
    </source>
</evidence>
<dbReference type="AlphaFoldDB" id="A0AAE3AU65"/>
<dbReference type="Gene3D" id="3.40.50.300">
    <property type="entry name" value="P-loop containing nucleotide triphosphate hydrolases"/>
    <property type="match status" value="1"/>
</dbReference>
<evidence type="ECO:0000259" key="2">
    <source>
        <dbReference type="Pfam" id="PF21537"/>
    </source>
</evidence>
<dbReference type="SUPFAM" id="SSF52540">
    <property type="entry name" value="P-loop containing nucleoside triphosphate hydrolases"/>
    <property type="match status" value="1"/>
</dbReference>
<dbReference type="Pfam" id="PF02492">
    <property type="entry name" value="cobW"/>
    <property type="match status" value="1"/>
</dbReference>
<feature type="domain" description="DUF1980" evidence="2">
    <location>
        <begin position="175"/>
        <end position="304"/>
    </location>
</feature>
<dbReference type="RefSeq" id="WP_021915629.1">
    <property type="nucleotide sequence ID" value="NZ_JAJEQF010000022.1"/>
</dbReference>
<name>A0AAE3AU65_9FIRM</name>
<evidence type="ECO:0000313" key="3">
    <source>
        <dbReference type="EMBL" id="MCC2167908.1"/>
    </source>
</evidence>
<protein>
    <submittedName>
        <fullName evidence="3">GTPase</fullName>
    </submittedName>
</protein>